<dbReference type="EMBL" id="GBXM01040271">
    <property type="protein sequence ID" value="JAH68306.1"/>
    <property type="molecule type" value="Transcribed_RNA"/>
</dbReference>
<proteinExistence type="predicted"/>
<dbReference type="AlphaFoldDB" id="A0A0E9URE2"/>
<sequence>MFWLFWMCFPSKLSDICVLPSVALPDCYASRVWSNILSRSAKDHSG</sequence>
<keyword evidence="1" id="KW-0732">Signal</keyword>
<organism evidence="2">
    <name type="scientific">Anguilla anguilla</name>
    <name type="common">European freshwater eel</name>
    <name type="synonym">Muraena anguilla</name>
    <dbReference type="NCBI Taxonomy" id="7936"/>
    <lineage>
        <taxon>Eukaryota</taxon>
        <taxon>Metazoa</taxon>
        <taxon>Chordata</taxon>
        <taxon>Craniata</taxon>
        <taxon>Vertebrata</taxon>
        <taxon>Euteleostomi</taxon>
        <taxon>Actinopterygii</taxon>
        <taxon>Neopterygii</taxon>
        <taxon>Teleostei</taxon>
        <taxon>Anguilliformes</taxon>
        <taxon>Anguillidae</taxon>
        <taxon>Anguilla</taxon>
    </lineage>
</organism>
<feature type="chain" id="PRO_5002433322" evidence="1">
    <location>
        <begin position="17"/>
        <end position="46"/>
    </location>
</feature>
<name>A0A0E9URE2_ANGAN</name>
<evidence type="ECO:0000313" key="2">
    <source>
        <dbReference type="EMBL" id="JAH68306.1"/>
    </source>
</evidence>
<reference evidence="2" key="1">
    <citation type="submission" date="2014-11" db="EMBL/GenBank/DDBJ databases">
        <authorList>
            <person name="Amaro Gonzalez C."/>
        </authorList>
    </citation>
    <scope>NUCLEOTIDE SEQUENCE</scope>
</reference>
<reference evidence="2" key="2">
    <citation type="journal article" date="2015" name="Fish Shellfish Immunol.">
        <title>Early steps in the European eel (Anguilla anguilla)-Vibrio vulnificus interaction in the gills: Role of the RtxA13 toxin.</title>
        <authorList>
            <person name="Callol A."/>
            <person name="Pajuelo D."/>
            <person name="Ebbesson L."/>
            <person name="Teles M."/>
            <person name="MacKenzie S."/>
            <person name="Amaro C."/>
        </authorList>
    </citation>
    <scope>NUCLEOTIDE SEQUENCE</scope>
</reference>
<accession>A0A0E9URE2</accession>
<feature type="signal peptide" evidence="1">
    <location>
        <begin position="1"/>
        <end position="16"/>
    </location>
</feature>
<protein>
    <submittedName>
        <fullName evidence="2">Uncharacterized protein</fullName>
    </submittedName>
</protein>
<evidence type="ECO:0000256" key="1">
    <source>
        <dbReference type="SAM" id="SignalP"/>
    </source>
</evidence>